<dbReference type="Proteomes" id="UP001476583">
    <property type="component" value="Chromosome"/>
</dbReference>
<dbReference type="SUPFAM" id="SSF54631">
    <property type="entry name" value="CBS-domain pair"/>
    <property type="match status" value="1"/>
</dbReference>
<keyword evidence="5" id="KW-1185">Reference proteome</keyword>
<feature type="domain" description="CBS" evidence="3">
    <location>
        <begin position="305"/>
        <end position="363"/>
    </location>
</feature>
<name>A0ABZ2RDF3_ECTME</name>
<reference evidence="4 5" key="1">
    <citation type="submission" date="2024-03" db="EMBL/GenBank/DDBJ databases">
        <title>Complete genome of BD2.</title>
        <authorList>
            <person name="Cao G."/>
        </authorList>
    </citation>
    <scope>NUCLEOTIDE SEQUENCE [LARGE SCALE GENOMIC DNA]</scope>
    <source>
        <strain evidence="4 5">BD2</strain>
    </source>
</reference>
<evidence type="ECO:0000313" key="5">
    <source>
        <dbReference type="Proteomes" id="UP001476583"/>
    </source>
</evidence>
<evidence type="ECO:0000313" key="4">
    <source>
        <dbReference type="EMBL" id="WXL24992.1"/>
    </source>
</evidence>
<feature type="transmembrane region" description="Helical" evidence="2">
    <location>
        <begin position="53"/>
        <end position="70"/>
    </location>
</feature>
<feature type="transmembrane region" description="Helical" evidence="2">
    <location>
        <begin position="26"/>
        <end position="47"/>
    </location>
</feature>
<dbReference type="InterPro" id="IPR058581">
    <property type="entry name" value="TM_HPP"/>
</dbReference>
<dbReference type="InterPro" id="IPR007065">
    <property type="entry name" value="HPP"/>
</dbReference>
<dbReference type="InterPro" id="IPR000644">
    <property type="entry name" value="CBS_dom"/>
</dbReference>
<dbReference type="PANTHER" id="PTHR33741">
    <property type="entry name" value="TRANSMEMBRANE PROTEIN DDB_G0269096-RELATED"/>
    <property type="match status" value="1"/>
</dbReference>
<keyword evidence="2" id="KW-0472">Membrane</keyword>
<proteinExistence type="predicted"/>
<protein>
    <submittedName>
        <fullName evidence="4">HPP family protein</fullName>
    </submittedName>
</protein>
<evidence type="ECO:0000256" key="2">
    <source>
        <dbReference type="SAM" id="Phobius"/>
    </source>
</evidence>
<dbReference type="Pfam" id="PF04982">
    <property type="entry name" value="TM_HPP"/>
    <property type="match status" value="1"/>
</dbReference>
<organism evidence="4 5">
    <name type="scientific">Ectopseudomonas mendocina</name>
    <name type="common">Pseudomonas mendocina</name>
    <dbReference type="NCBI Taxonomy" id="300"/>
    <lineage>
        <taxon>Bacteria</taxon>
        <taxon>Pseudomonadati</taxon>
        <taxon>Pseudomonadota</taxon>
        <taxon>Gammaproteobacteria</taxon>
        <taxon>Pseudomonadales</taxon>
        <taxon>Pseudomonadaceae</taxon>
        <taxon>Ectopseudomonas</taxon>
    </lineage>
</organism>
<dbReference type="Gene3D" id="3.10.580.10">
    <property type="entry name" value="CBS-domain"/>
    <property type="match status" value="2"/>
</dbReference>
<dbReference type="PROSITE" id="PS51371">
    <property type="entry name" value="CBS"/>
    <property type="match status" value="2"/>
</dbReference>
<evidence type="ECO:0000259" key="3">
    <source>
        <dbReference type="PROSITE" id="PS51371"/>
    </source>
</evidence>
<feature type="domain" description="CBS" evidence="3">
    <location>
        <begin position="245"/>
        <end position="301"/>
    </location>
</feature>
<feature type="transmembrane region" description="Helical" evidence="2">
    <location>
        <begin position="152"/>
        <end position="169"/>
    </location>
</feature>
<feature type="transmembrane region" description="Helical" evidence="2">
    <location>
        <begin position="103"/>
        <end position="121"/>
    </location>
</feature>
<keyword evidence="1" id="KW-0129">CBS domain</keyword>
<accession>A0ABZ2RDF3</accession>
<gene>
    <name evidence="4" type="ORF">WG219_17000</name>
</gene>
<evidence type="ECO:0000256" key="1">
    <source>
        <dbReference type="PROSITE-ProRule" id="PRU00703"/>
    </source>
</evidence>
<dbReference type="Pfam" id="PF00571">
    <property type="entry name" value="CBS"/>
    <property type="match status" value="2"/>
</dbReference>
<sequence>MTKQAFVAWLKAFWPAPMTVSRSERVLSCIGALLGLLFSGWLCGEALGSASPWLIAPMGASAVLLFAAPASPLAQPWSIIAGNIVSALVGVTCATWLGHSAAVAALAGGLAIGGMFALRCLHPPGGAVALTAVLAGSEISQLGYHFALYPVAVNSFALLLIALIFNNLLRRQYPHRPMAPANVHKTRDPLPSARVGFTSDDLDEVLKVRGELLDISRDDLEEILQQTEVQAFNRRFGEVRCADIMSRDVLSLAPQASLQVAREQLLIHRLNAMPVVGPQQEVLGLLTLHDLLGSAADSTEVSRCMRTDVPTCRAQWPVADLLRTLADSDDHHVVVVDEQNRLQGIISQSDLLAALYRIALHSSAEPLFH</sequence>
<dbReference type="EMBL" id="CP148074">
    <property type="protein sequence ID" value="WXL24992.1"/>
    <property type="molecule type" value="Genomic_DNA"/>
</dbReference>
<keyword evidence="2" id="KW-1133">Transmembrane helix</keyword>
<dbReference type="SMART" id="SM00116">
    <property type="entry name" value="CBS"/>
    <property type="match status" value="2"/>
</dbReference>
<dbReference type="PANTHER" id="PTHR33741:SF5">
    <property type="entry name" value="TRANSMEMBRANE PROTEIN DDB_G0269096-RELATED"/>
    <property type="match status" value="1"/>
</dbReference>
<dbReference type="InterPro" id="IPR046342">
    <property type="entry name" value="CBS_dom_sf"/>
</dbReference>
<keyword evidence="2" id="KW-0812">Transmembrane</keyword>